<evidence type="ECO:0000313" key="4">
    <source>
        <dbReference type="Proteomes" id="UP000636479"/>
    </source>
</evidence>
<comment type="caution">
    <text evidence="3">The sequence shown here is derived from an EMBL/GenBank/DDBJ whole genome shotgun (WGS) entry which is preliminary data.</text>
</comment>
<dbReference type="Proteomes" id="UP000636479">
    <property type="component" value="Unassembled WGS sequence"/>
</dbReference>
<dbReference type="GeneID" id="59340635"/>
<dbReference type="PROSITE" id="PS51257">
    <property type="entry name" value="PROKAR_LIPOPROTEIN"/>
    <property type="match status" value="1"/>
</dbReference>
<name>A0A8H6WGM0_9AGAR</name>
<proteinExistence type="predicted"/>
<dbReference type="RefSeq" id="XP_037226029.1">
    <property type="nucleotide sequence ID" value="XM_037358119.1"/>
</dbReference>
<feature type="compositionally biased region" description="Polar residues" evidence="1">
    <location>
        <begin position="91"/>
        <end position="107"/>
    </location>
</feature>
<evidence type="ECO:0000313" key="3">
    <source>
        <dbReference type="EMBL" id="KAF7316006.1"/>
    </source>
</evidence>
<keyword evidence="2" id="KW-1133">Transmembrane helix</keyword>
<evidence type="ECO:0000256" key="2">
    <source>
        <dbReference type="SAM" id="Phobius"/>
    </source>
</evidence>
<keyword evidence="2" id="KW-0812">Transmembrane</keyword>
<keyword evidence="2" id="KW-0472">Membrane</keyword>
<organism evidence="3 4">
    <name type="scientific">Mycena indigotica</name>
    <dbReference type="NCBI Taxonomy" id="2126181"/>
    <lineage>
        <taxon>Eukaryota</taxon>
        <taxon>Fungi</taxon>
        <taxon>Dikarya</taxon>
        <taxon>Basidiomycota</taxon>
        <taxon>Agaricomycotina</taxon>
        <taxon>Agaricomycetes</taxon>
        <taxon>Agaricomycetidae</taxon>
        <taxon>Agaricales</taxon>
        <taxon>Marasmiineae</taxon>
        <taxon>Mycenaceae</taxon>
        <taxon>Mycena</taxon>
    </lineage>
</organism>
<dbReference type="AlphaFoldDB" id="A0A8H6WGM0"/>
<feature type="compositionally biased region" description="Basic and acidic residues" evidence="1">
    <location>
        <begin position="53"/>
        <end position="74"/>
    </location>
</feature>
<gene>
    <name evidence="3" type="ORF">MIND_00117900</name>
</gene>
<accession>A0A8H6WGM0</accession>
<reference evidence="3" key="1">
    <citation type="submission" date="2020-05" db="EMBL/GenBank/DDBJ databases">
        <title>Mycena genomes resolve the evolution of fungal bioluminescence.</title>
        <authorList>
            <person name="Tsai I.J."/>
        </authorList>
    </citation>
    <scope>NUCLEOTIDE SEQUENCE</scope>
    <source>
        <strain evidence="3">171206Taipei</strain>
    </source>
</reference>
<keyword evidence="4" id="KW-1185">Reference proteome</keyword>
<feature type="region of interest" description="Disordered" evidence="1">
    <location>
        <begin position="53"/>
        <end position="114"/>
    </location>
</feature>
<dbReference type="EMBL" id="JACAZF010000001">
    <property type="protein sequence ID" value="KAF7316006.1"/>
    <property type="molecule type" value="Genomic_DNA"/>
</dbReference>
<evidence type="ECO:0000256" key="1">
    <source>
        <dbReference type="SAM" id="MobiDB-lite"/>
    </source>
</evidence>
<protein>
    <submittedName>
        <fullName evidence="3">Uncharacterized protein</fullName>
    </submittedName>
</protein>
<feature type="transmembrane region" description="Helical" evidence="2">
    <location>
        <begin position="12"/>
        <end position="32"/>
    </location>
</feature>
<sequence>MQISDKTLQVLIILAVVSLGGCILGSIISAIASCMGFEFKFCAGHDSADDDAELGRAEEGRAGRQHDSDSKLENDSDAMSMSRFSSRDSARPSTENNSPTSMMSSSAPWGPTPH</sequence>